<proteinExistence type="predicted"/>
<dbReference type="Proteomes" id="UP001058072">
    <property type="component" value="Chromosome"/>
</dbReference>
<dbReference type="RefSeq" id="WP_212724075.1">
    <property type="nucleotide sequence ID" value="NZ_CP071250.1"/>
</dbReference>
<protein>
    <submittedName>
        <fullName evidence="1">Uncharacterized protein</fullName>
    </submittedName>
</protein>
<gene>
    <name evidence="1" type="ORF">J0J70_12315</name>
</gene>
<dbReference type="EMBL" id="CP071250">
    <property type="protein sequence ID" value="UUF08336.1"/>
    <property type="molecule type" value="Genomic_DNA"/>
</dbReference>
<evidence type="ECO:0000313" key="1">
    <source>
        <dbReference type="EMBL" id="UUF08336.1"/>
    </source>
</evidence>
<dbReference type="AlphaFoldDB" id="A0A9Q9FG24"/>
<organism evidence="1 2">
    <name type="scientific">Turicibacter bilis</name>
    <dbReference type="NCBI Taxonomy" id="2735723"/>
    <lineage>
        <taxon>Bacteria</taxon>
        <taxon>Bacillati</taxon>
        <taxon>Bacillota</taxon>
        <taxon>Erysipelotrichia</taxon>
        <taxon>Erysipelotrichales</taxon>
        <taxon>Turicibacteraceae</taxon>
        <taxon>Turicibacter</taxon>
    </lineage>
</organism>
<sequence length="87" mass="10094">MIENDQTLWNGLFKQPIEISDSFDHNGVLIEKIQKTAELLLDVIARKIFKKKSLETEWIGAGGKTIHFFKRVKLKSKNHHTILSDDF</sequence>
<reference evidence="1" key="1">
    <citation type="submission" date="2021-03" db="EMBL/GenBank/DDBJ databases">
        <title>Comparative Genomics and Metabolomics in the genus Turicibacter.</title>
        <authorList>
            <person name="Maki J."/>
            <person name="Looft T."/>
        </authorList>
    </citation>
    <scope>NUCLEOTIDE SEQUENCE</scope>
    <source>
        <strain evidence="1">ISU324</strain>
    </source>
</reference>
<evidence type="ECO:0000313" key="2">
    <source>
        <dbReference type="Proteomes" id="UP001058072"/>
    </source>
</evidence>
<name>A0A9Q9FG24_9FIRM</name>
<accession>A0A9Q9FG24</accession>